<accession>A0A6J5X897</accession>
<comment type="similarity">
    <text evidence="2">Belongs to the fatty acid desaturase CarF family.</text>
</comment>
<dbReference type="PANTHER" id="PTHR48140:SF1">
    <property type="entry name" value="FATTY ACID DESATURASE 4, CHLOROPLASTIC-RELATED"/>
    <property type="match status" value="1"/>
</dbReference>
<evidence type="ECO:0000313" key="8">
    <source>
        <dbReference type="EMBL" id="CAB4308215.1"/>
    </source>
</evidence>
<sequence length="528" mass="58358">MSILTQAKFHPSLQHQLHTSHSPILRTAVHCSTTTTTKPKPKPETLVLEPQIRRLEPPPPLLPNPTRPQLNDPSLLSTWSHRAWVASGCTTVLVSLAKSITCAANSHMWAEPILAGLVGYVLADLGSGVYHWGIDNYGGASTPIFGAQIEAFQGHHKWPWTITRREFANNLHALARVVTFIVLPIDLVCDDPIVNGFVAVCSGSIMFSQQFHAWAHGTKSRLPPLVVALQDFGVLVSRSQHSAHHREPYNNNYCIVSGVWNEFLDKHKVFEALEMILFFKQGVRPRSWSEPSSEWIEETETTSQLTAHSISYYHVLLICSFVNIIIATNIKPNADNLVIRGAIRPRLNDPSLLSTWSHRAWVACGFTMVLVSLAKSIIGVANSHIWLEPILAGLMGYVLADLGSGIYHWGIDNYGSALTPIVGAQIEAFQGHHKWPRSITRRQFANNLHVVARVVTFMVLPIDVVCADPIVHGLVAVCSGSVMFCQQFHAGAHGTKSQLPPVVALQDLGILVSRSQHAAHHRKPYNNN</sequence>
<proteinExistence type="inferred from homology"/>
<dbReference type="Proteomes" id="UP000507245">
    <property type="component" value="Unassembled WGS sequence"/>
</dbReference>
<dbReference type="InterPro" id="IPR052864">
    <property type="entry name" value="Chloroplast_FAD_CarF"/>
</dbReference>
<comment type="subcellular location">
    <subcellularLocation>
        <location evidence="1">Membrane</location>
        <topology evidence="1">Multi-pass membrane protein</topology>
    </subcellularLocation>
</comment>
<reference evidence="9" key="1">
    <citation type="journal article" date="2020" name="Genome Biol.">
        <title>Gamete binning: chromosome-level and haplotype-resolved genome assembly enabled by high-throughput single-cell sequencing of gamete genomes.</title>
        <authorList>
            <person name="Campoy J.A."/>
            <person name="Sun H."/>
            <person name="Goel M."/>
            <person name="Jiao W.-B."/>
            <person name="Folz-Donahue K."/>
            <person name="Wang N."/>
            <person name="Rubio M."/>
            <person name="Liu C."/>
            <person name="Kukat C."/>
            <person name="Ruiz D."/>
            <person name="Huettel B."/>
            <person name="Schneeberger K."/>
        </authorList>
    </citation>
    <scope>NUCLEOTIDE SEQUENCE [LARGE SCALE GENOMIC DNA]</scope>
    <source>
        <strain evidence="9">cv. Rojo Pasion</strain>
    </source>
</reference>
<protein>
    <recommendedName>
        <fullName evidence="7">Lipid desaturase domain-containing protein</fullName>
    </recommendedName>
</protein>
<dbReference type="AlphaFoldDB" id="A0A6J5X897"/>
<feature type="compositionally biased region" description="Pro residues" evidence="6">
    <location>
        <begin position="57"/>
        <end position="66"/>
    </location>
</feature>
<feature type="domain" description="Lipid desaturase" evidence="7">
    <location>
        <begin position="120"/>
        <end position="288"/>
    </location>
</feature>
<evidence type="ECO:0000256" key="4">
    <source>
        <dbReference type="ARBA" id="ARBA00022989"/>
    </source>
</evidence>
<keyword evidence="5" id="KW-0472">Membrane</keyword>
<keyword evidence="9" id="KW-1185">Reference proteome</keyword>
<evidence type="ECO:0000256" key="5">
    <source>
        <dbReference type="ARBA" id="ARBA00023136"/>
    </source>
</evidence>
<evidence type="ECO:0000259" key="7">
    <source>
        <dbReference type="Pfam" id="PF10520"/>
    </source>
</evidence>
<keyword evidence="3" id="KW-0812">Transmembrane</keyword>
<dbReference type="UniPathway" id="UPA00199"/>
<dbReference type="Pfam" id="PF10520">
    <property type="entry name" value="Lipid_desat"/>
    <property type="match status" value="2"/>
</dbReference>
<feature type="domain" description="Lipid desaturase" evidence="7">
    <location>
        <begin position="397"/>
        <end position="528"/>
    </location>
</feature>
<evidence type="ECO:0000256" key="6">
    <source>
        <dbReference type="SAM" id="MobiDB-lite"/>
    </source>
</evidence>
<dbReference type="GO" id="GO:0016020">
    <property type="term" value="C:membrane"/>
    <property type="evidence" value="ECO:0007669"/>
    <property type="project" value="UniProtKB-SubCell"/>
</dbReference>
<dbReference type="OrthoDB" id="5103at2759"/>
<dbReference type="InterPro" id="IPR019547">
    <property type="entry name" value="Lipid_desat"/>
</dbReference>
<evidence type="ECO:0000313" key="9">
    <source>
        <dbReference type="Proteomes" id="UP000507245"/>
    </source>
</evidence>
<evidence type="ECO:0000256" key="1">
    <source>
        <dbReference type="ARBA" id="ARBA00004141"/>
    </source>
</evidence>
<dbReference type="GO" id="GO:0006631">
    <property type="term" value="P:fatty acid metabolic process"/>
    <property type="evidence" value="ECO:0007669"/>
    <property type="project" value="UniProtKB-UniPathway"/>
</dbReference>
<organism evidence="8 9">
    <name type="scientific">Prunus armeniaca</name>
    <name type="common">Apricot</name>
    <name type="synonym">Armeniaca vulgaris</name>
    <dbReference type="NCBI Taxonomy" id="36596"/>
    <lineage>
        <taxon>Eukaryota</taxon>
        <taxon>Viridiplantae</taxon>
        <taxon>Streptophyta</taxon>
        <taxon>Embryophyta</taxon>
        <taxon>Tracheophyta</taxon>
        <taxon>Spermatophyta</taxon>
        <taxon>Magnoliopsida</taxon>
        <taxon>eudicotyledons</taxon>
        <taxon>Gunneridae</taxon>
        <taxon>Pentapetalae</taxon>
        <taxon>rosids</taxon>
        <taxon>fabids</taxon>
        <taxon>Rosales</taxon>
        <taxon>Rosaceae</taxon>
        <taxon>Amygdaloideae</taxon>
        <taxon>Amygdaleae</taxon>
        <taxon>Prunus</taxon>
    </lineage>
</organism>
<keyword evidence="4" id="KW-1133">Transmembrane helix</keyword>
<feature type="region of interest" description="Disordered" evidence="6">
    <location>
        <begin position="33"/>
        <end position="68"/>
    </location>
</feature>
<evidence type="ECO:0000256" key="3">
    <source>
        <dbReference type="ARBA" id="ARBA00022692"/>
    </source>
</evidence>
<evidence type="ECO:0000256" key="2">
    <source>
        <dbReference type="ARBA" id="ARBA00007620"/>
    </source>
</evidence>
<gene>
    <name evidence="8" type="ORF">ORAREDHAP_LOCUS27464</name>
</gene>
<name>A0A6J5X897_PRUAR</name>
<dbReference type="EMBL" id="CAEKKB010000004">
    <property type="protein sequence ID" value="CAB4308215.1"/>
    <property type="molecule type" value="Genomic_DNA"/>
</dbReference>
<dbReference type="PANTHER" id="PTHR48140">
    <property type="entry name" value="FATTY ACID DESATURASE 4, CHLOROPLASTIC-RELATED"/>
    <property type="match status" value="1"/>
</dbReference>